<keyword evidence="3" id="KW-1185">Reference proteome</keyword>
<dbReference type="PANTHER" id="PTHR34989:SF1">
    <property type="entry name" value="PROTEIN HDED"/>
    <property type="match status" value="1"/>
</dbReference>
<dbReference type="RefSeq" id="WP_170302939.1">
    <property type="nucleotide sequence ID" value="NZ_BKAJ01000031.1"/>
</dbReference>
<accession>A0A512N6G3</accession>
<evidence type="ECO:0000313" key="2">
    <source>
        <dbReference type="EMBL" id="GEP54575.1"/>
    </source>
</evidence>
<evidence type="ECO:0000256" key="1">
    <source>
        <dbReference type="SAM" id="Phobius"/>
    </source>
</evidence>
<comment type="caution">
    <text evidence="2">The sequence shown here is derived from an EMBL/GenBank/DDBJ whole genome shotgun (WGS) entry which is preliminary data.</text>
</comment>
<feature type="transmembrane region" description="Helical" evidence="1">
    <location>
        <begin position="15"/>
        <end position="40"/>
    </location>
</feature>
<gene>
    <name evidence="2" type="ORF">RSO01_17410</name>
</gene>
<dbReference type="EMBL" id="BKAJ01000031">
    <property type="protein sequence ID" value="GEP54575.1"/>
    <property type="molecule type" value="Genomic_DNA"/>
</dbReference>
<feature type="transmembrane region" description="Helical" evidence="1">
    <location>
        <begin position="124"/>
        <end position="146"/>
    </location>
</feature>
<proteinExistence type="predicted"/>
<evidence type="ECO:0000313" key="3">
    <source>
        <dbReference type="Proteomes" id="UP000321058"/>
    </source>
</evidence>
<sequence length="184" mass="19306">MSDRRHVAATFQSHWLLFVLVGALLLIAGLVAIAVPAISSIQPNELLGLVLAFVGIVQIAQSGKMYGEALFAWHLTLGLVAAVGGVFVYLDPFPGVVTLLALMAIVFAVHGVTQIAFAAMVRQLSGWTAFLVSGVIALIVAGLLLVKLPYGHTFTPATVGGVSLLFAGWAYVSVALAARRQGKR</sequence>
<keyword evidence="1" id="KW-0812">Transmembrane</keyword>
<protein>
    <recommendedName>
        <fullName evidence="4">HdeD family acid-resistance protein</fullName>
    </recommendedName>
</protein>
<feature type="transmembrane region" description="Helical" evidence="1">
    <location>
        <begin position="46"/>
        <end position="63"/>
    </location>
</feature>
<evidence type="ECO:0008006" key="4">
    <source>
        <dbReference type="Google" id="ProtNLM"/>
    </source>
</evidence>
<keyword evidence="1" id="KW-1133">Transmembrane helix</keyword>
<feature type="transmembrane region" description="Helical" evidence="1">
    <location>
        <begin position="70"/>
        <end position="90"/>
    </location>
</feature>
<dbReference type="AlphaFoldDB" id="A0A512N6G3"/>
<organism evidence="2 3">
    <name type="scientific">Reyranella soli</name>
    <dbReference type="NCBI Taxonomy" id="1230389"/>
    <lineage>
        <taxon>Bacteria</taxon>
        <taxon>Pseudomonadati</taxon>
        <taxon>Pseudomonadota</taxon>
        <taxon>Alphaproteobacteria</taxon>
        <taxon>Hyphomicrobiales</taxon>
        <taxon>Reyranellaceae</taxon>
        <taxon>Reyranella</taxon>
    </lineage>
</organism>
<reference evidence="2 3" key="1">
    <citation type="submission" date="2019-07" db="EMBL/GenBank/DDBJ databases">
        <title>Whole genome shotgun sequence of Reyranella soli NBRC 108950.</title>
        <authorList>
            <person name="Hosoyama A."/>
            <person name="Uohara A."/>
            <person name="Ohji S."/>
            <person name="Ichikawa N."/>
        </authorList>
    </citation>
    <scope>NUCLEOTIDE SEQUENCE [LARGE SCALE GENOMIC DNA]</scope>
    <source>
        <strain evidence="2 3">NBRC 108950</strain>
    </source>
</reference>
<dbReference type="InterPro" id="IPR052712">
    <property type="entry name" value="Acid_resist_chaperone_HdeD"/>
</dbReference>
<dbReference type="GO" id="GO:0005886">
    <property type="term" value="C:plasma membrane"/>
    <property type="evidence" value="ECO:0007669"/>
    <property type="project" value="TreeGrafter"/>
</dbReference>
<dbReference type="PANTHER" id="PTHR34989">
    <property type="entry name" value="PROTEIN HDED"/>
    <property type="match status" value="1"/>
</dbReference>
<feature type="transmembrane region" description="Helical" evidence="1">
    <location>
        <begin position="96"/>
        <end position="117"/>
    </location>
</feature>
<feature type="transmembrane region" description="Helical" evidence="1">
    <location>
        <begin position="158"/>
        <end position="178"/>
    </location>
</feature>
<dbReference type="InterPro" id="IPR005325">
    <property type="entry name" value="DUF308_memb"/>
</dbReference>
<name>A0A512N6G3_9HYPH</name>
<dbReference type="Proteomes" id="UP000321058">
    <property type="component" value="Unassembled WGS sequence"/>
</dbReference>
<keyword evidence="1" id="KW-0472">Membrane</keyword>
<dbReference type="Pfam" id="PF03729">
    <property type="entry name" value="DUF308"/>
    <property type="match status" value="1"/>
</dbReference>